<dbReference type="SUPFAM" id="SSF55447">
    <property type="entry name" value="CO dehydrogenase flavoprotein C-terminal domain-like"/>
    <property type="match status" value="1"/>
</dbReference>
<dbReference type="CDD" id="cd00207">
    <property type="entry name" value="fer2"/>
    <property type="match status" value="1"/>
</dbReference>
<dbReference type="SUPFAM" id="SSF47741">
    <property type="entry name" value="CO dehydrogenase ISP C-domain like"/>
    <property type="match status" value="1"/>
</dbReference>
<dbReference type="PANTHER" id="PTHR45444">
    <property type="entry name" value="XANTHINE DEHYDROGENASE"/>
    <property type="match status" value="1"/>
</dbReference>
<dbReference type="InterPro" id="IPR005107">
    <property type="entry name" value="CO_DH_flav_C"/>
</dbReference>
<dbReference type="Gene3D" id="3.30.43.10">
    <property type="entry name" value="Uridine Diphospho-n-acetylenolpyruvylglucosamine Reductase, domain 2"/>
    <property type="match status" value="1"/>
</dbReference>
<dbReference type="Pfam" id="PF01799">
    <property type="entry name" value="Fer2_2"/>
    <property type="match status" value="1"/>
</dbReference>
<evidence type="ECO:0000256" key="5">
    <source>
        <dbReference type="ARBA" id="ARBA00023004"/>
    </source>
</evidence>
<evidence type="ECO:0000259" key="7">
    <source>
        <dbReference type="PROSITE" id="PS51085"/>
    </source>
</evidence>
<dbReference type="SUPFAM" id="SSF56176">
    <property type="entry name" value="FAD-binding/transporter-associated domain-like"/>
    <property type="match status" value="1"/>
</dbReference>
<dbReference type="InterPro" id="IPR012675">
    <property type="entry name" value="Beta-grasp_dom_sf"/>
</dbReference>
<keyword evidence="3" id="KW-0274">FAD</keyword>
<feature type="domain" description="2Fe-2S ferredoxin-type" evidence="7">
    <location>
        <begin position="1"/>
        <end position="86"/>
    </location>
</feature>
<dbReference type="InterPro" id="IPR036683">
    <property type="entry name" value="CO_DH_flav_C_dom_sf"/>
</dbReference>
<dbReference type="PANTHER" id="PTHR45444:SF3">
    <property type="entry name" value="XANTHINE DEHYDROGENASE"/>
    <property type="match status" value="1"/>
</dbReference>
<evidence type="ECO:0000256" key="2">
    <source>
        <dbReference type="ARBA" id="ARBA00022723"/>
    </source>
</evidence>
<keyword evidence="2" id="KW-0479">Metal-binding</keyword>
<evidence type="ECO:0000313" key="10">
    <source>
        <dbReference type="Proteomes" id="UP000646745"/>
    </source>
</evidence>
<dbReference type="SMART" id="SM01092">
    <property type="entry name" value="CO_deh_flav_C"/>
    <property type="match status" value="1"/>
</dbReference>
<dbReference type="PROSITE" id="PS00197">
    <property type="entry name" value="2FE2S_FER_1"/>
    <property type="match status" value="1"/>
</dbReference>
<accession>A0ABQ3DRK6</accession>
<dbReference type="InterPro" id="IPR016208">
    <property type="entry name" value="Ald_Oxase/xanthine_DH-like"/>
</dbReference>
<proteinExistence type="predicted"/>
<feature type="domain" description="FAD-binding PCMH-type" evidence="8">
    <location>
        <begin position="192"/>
        <end position="366"/>
    </location>
</feature>
<evidence type="ECO:0000259" key="8">
    <source>
        <dbReference type="PROSITE" id="PS51387"/>
    </source>
</evidence>
<dbReference type="EMBL" id="BMZI01000001">
    <property type="protein sequence ID" value="GHB10007.1"/>
    <property type="molecule type" value="Genomic_DNA"/>
</dbReference>
<evidence type="ECO:0000313" key="9">
    <source>
        <dbReference type="EMBL" id="GHB10007.1"/>
    </source>
</evidence>
<evidence type="ECO:0000256" key="3">
    <source>
        <dbReference type="ARBA" id="ARBA00022827"/>
    </source>
</evidence>
<dbReference type="RefSeq" id="WP_189442962.1">
    <property type="nucleotide sequence ID" value="NZ_BMZI01000001.1"/>
</dbReference>
<comment type="caution">
    <text evidence="9">The sequence shown here is derived from an EMBL/GenBank/DDBJ whole genome shotgun (WGS) entry which is preliminary data.</text>
</comment>
<dbReference type="Pfam" id="PF00941">
    <property type="entry name" value="FAD_binding_5"/>
    <property type="match status" value="1"/>
</dbReference>
<dbReference type="InterPro" id="IPR016167">
    <property type="entry name" value="FAD-bd_PCMH_sub1"/>
</dbReference>
<dbReference type="InterPro" id="IPR001041">
    <property type="entry name" value="2Fe-2S_ferredoxin-type"/>
</dbReference>
<evidence type="ECO:0000256" key="6">
    <source>
        <dbReference type="SAM" id="MobiDB-lite"/>
    </source>
</evidence>
<dbReference type="InterPro" id="IPR002346">
    <property type="entry name" value="Mopterin_DH_FAD-bd"/>
</dbReference>
<reference evidence="10" key="1">
    <citation type="journal article" date="2019" name="Int. J. Syst. Evol. Microbiol.">
        <title>The Global Catalogue of Microorganisms (GCM) 10K type strain sequencing project: providing services to taxonomists for standard genome sequencing and annotation.</title>
        <authorList>
            <consortium name="The Broad Institute Genomics Platform"/>
            <consortium name="The Broad Institute Genome Sequencing Center for Infectious Disease"/>
            <person name="Wu L."/>
            <person name="Ma J."/>
        </authorList>
    </citation>
    <scope>NUCLEOTIDE SEQUENCE [LARGE SCALE GENOMIC DNA]</scope>
    <source>
        <strain evidence="10">KCTC 32998</strain>
    </source>
</reference>
<dbReference type="Gene3D" id="1.10.150.120">
    <property type="entry name" value="[2Fe-2S]-binding domain"/>
    <property type="match status" value="1"/>
</dbReference>
<dbReference type="Gene3D" id="3.10.20.30">
    <property type="match status" value="1"/>
</dbReference>
<dbReference type="PIRSF" id="PIRSF036557">
    <property type="entry name" value="XdhA_RC"/>
    <property type="match status" value="1"/>
</dbReference>
<dbReference type="InterPro" id="IPR036318">
    <property type="entry name" value="FAD-bd_PCMH-like_sf"/>
</dbReference>
<dbReference type="InterPro" id="IPR002888">
    <property type="entry name" value="2Fe-2S-bd"/>
</dbReference>
<dbReference type="InterPro" id="IPR036884">
    <property type="entry name" value="2Fe-2S-bd_dom_sf"/>
</dbReference>
<dbReference type="InterPro" id="IPR036010">
    <property type="entry name" value="2Fe-2S_ferredoxin-like_sf"/>
</dbReference>
<name>A0ABQ3DRK6_9GAMM</name>
<keyword evidence="1" id="KW-0285">Flavoprotein</keyword>
<dbReference type="SUPFAM" id="SSF54292">
    <property type="entry name" value="2Fe-2S ferredoxin-like"/>
    <property type="match status" value="1"/>
</dbReference>
<dbReference type="InterPro" id="IPR016166">
    <property type="entry name" value="FAD-bd_PCMH"/>
</dbReference>
<dbReference type="Proteomes" id="UP000646745">
    <property type="component" value="Unassembled WGS sequence"/>
</dbReference>
<dbReference type="PROSITE" id="PS51387">
    <property type="entry name" value="FAD_PCMH"/>
    <property type="match status" value="1"/>
</dbReference>
<gene>
    <name evidence="9" type="primary">xdhA</name>
    <name evidence="9" type="ORF">GCM10009038_04670</name>
</gene>
<feature type="region of interest" description="Disordered" evidence="6">
    <location>
        <begin position="371"/>
        <end position="396"/>
    </location>
</feature>
<evidence type="ECO:0000256" key="4">
    <source>
        <dbReference type="ARBA" id="ARBA00023002"/>
    </source>
</evidence>
<dbReference type="InterPro" id="IPR016169">
    <property type="entry name" value="FAD-bd_PCMH_sub2"/>
</dbReference>
<sequence length="531" mass="57521">MIEFFLNGERQRVTVAPDTSVLELLRGPLGQRGTKEGCASGDCGACTVAIAEAETGDQPLEYRTANACITPAHQLQGCHLVTVEGLAHGNDLHPAQASMVACHGSQCGFCTPGFVMSLFTLHEDRRAHPGPPLDAERLESALGGNLCRCTGYRPIRDAALDMSRQPDHRPAWSEDPALDTAVHGLGRIPATDDLEPDTFLAVPTDLAALTRAMSAHPEARLVAGATDLWLETTQRLAPLNALIDLRQVKELRTIEETPDGWWIGAALTYRELEPLFARHYPALAHLLTRLGSAQIRHRGTLGGNIANASPIGDMPPALLALDAKLRLASESGIRELPLDAFFLEYKRTALQPGECIADVFLPRPEMLGSLSTRPDTLGSLSPRPEDAPGEATPTSPRVELRAWKLSKRREDDISTLLGVFRWQLENVPSGEIRLVNIRVAFGGMAAVPLRVPTVERILEGSAPDIDTFEAAKDALRNALTPMNDARGSAAYRLTAACNLLERWRLVVEGGEGSEGDPSDTTEEVMLHAYAH</sequence>
<keyword evidence="4" id="KW-0560">Oxidoreductase</keyword>
<dbReference type="Pfam" id="PF03450">
    <property type="entry name" value="CO_deh_flav_C"/>
    <property type="match status" value="1"/>
</dbReference>
<organism evidence="9 10">
    <name type="scientific">Salinicola rhizosphaerae</name>
    <dbReference type="NCBI Taxonomy" id="1443141"/>
    <lineage>
        <taxon>Bacteria</taxon>
        <taxon>Pseudomonadati</taxon>
        <taxon>Pseudomonadota</taxon>
        <taxon>Gammaproteobacteria</taxon>
        <taxon>Oceanospirillales</taxon>
        <taxon>Halomonadaceae</taxon>
        <taxon>Salinicola</taxon>
    </lineage>
</organism>
<keyword evidence="5" id="KW-0408">Iron</keyword>
<evidence type="ECO:0000256" key="1">
    <source>
        <dbReference type="ARBA" id="ARBA00022630"/>
    </source>
</evidence>
<dbReference type="InterPro" id="IPR006058">
    <property type="entry name" value="2Fe2S_fd_BS"/>
</dbReference>
<dbReference type="Gene3D" id="3.30.465.10">
    <property type="match status" value="1"/>
</dbReference>
<protein>
    <submittedName>
        <fullName evidence="9">Xanthine dehydrogenase</fullName>
    </submittedName>
</protein>
<dbReference type="Pfam" id="PF00111">
    <property type="entry name" value="Fer2"/>
    <property type="match status" value="1"/>
</dbReference>
<dbReference type="Gene3D" id="3.30.390.50">
    <property type="entry name" value="CO dehydrogenase flavoprotein, C-terminal domain"/>
    <property type="match status" value="1"/>
</dbReference>
<keyword evidence="10" id="KW-1185">Reference proteome</keyword>
<dbReference type="InterPro" id="IPR012175">
    <property type="entry name" value="Xanth_DH_ssu_bac"/>
</dbReference>
<dbReference type="PROSITE" id="PS51085">
    <property type="entry name" value="2FE2S_FER_2"/>
    <property type="match status" value="1"/>
</dbReference>